<dbReference type="Pfam" id="PF11535">
    <property type="entry name" value="Calci_bind_CcbP"/>
    <property type="match status" value="1"/>
</dbReference>
<accession>A0AA95SJQ6</accession>
<name>A0AA95SJQ6_9BACI</name>
<evidence type="ECO:0000313" key="2">
    <source>
        <dbReference type="Proteomes" id="UP001178288"/>
    </source>
</evidence>
<sequence length="87" mass="10453">MEHLNENLSFPIIAEVSEYQETGMIQQGDKLKLNRIEGYDDKYGVIVSGRVGRKKYYFPLVDLESITSDEKIRRIFNNYKEWFWNRE</sequence>
<organism evidence="1 2">
    <name type="scientific">Neobacillus novalis</name>
    <dbReference type="NCBI Taxonomy" id="220687"/>
    <lineage>
        <taxon>Bacteria</taxon>
        <taxon>Bacillati</taxon>
        <taxon>Bacillota</taxon>
        <taxon>Bacilli</taxon>
        <taxon>Bacillales</taxon>
        <taxon>Bacillaceae</taxon>
        <taxon>Neobacillus</taxon>
    </lineage>
</organism>
<dbReference type="InterPro" id="IPR020994">
    <property type="entry name" value="Uncharacterised_Ca-bd_CcbP"/>
</dbReference>
<dbReference type="KEGG" id="nnv:QNH39_04060"/>
<dbReference type="RefSeq" id="WP_082805155.1">
    <property type="nucleotide sequence ID" value="NZ_CP126114.1"/>
</dbReference>
<dbReference type="Proteomes" id="UP001178288">
    <property type="component" value="Chromosome"/>
</dbReference>
<dbReference type="AlphaFoldDB" id="A0AA95SJQ6"/>
<dbReference type="EMBL" id="CP126114">
    <property type="protein sequence ID" value="WHY88946.1"/>
    <property type="molecule type" value="Genomic_DNA"/>
</dbReference>
<protein>
    <submittedName>
        <fullName evidence="1">Calcium-binding protein</fullName>
    </submittedName>
</protein>
<proteinExistence type="predicted"/>
<evidence type="ECO:0000313" key="1">
    <source>
        <dbReference type="EMBL" id="WHY88946.1"/>
    </source>
</evidence>
<reference evidence="1" key="1">
    <citation type="submission" date="2023-05" db="EMBL/GenBank/DDBJ databases">
        <title>Comparative genomics of Bacillaceae isolates and their secondary metabolite potential.</title>
        <authorList>
            <person name="Song L."/>
            <person name="Nielsen L.J."/>
            <person name="Mohite O."/>
            <person name="Xu X."/>
            <person name="Weber T."/>
            <person name="Kovacs A.T."/>
        </authorList>
    </citation>
    <scope>NUCLEOTIDE SEQUENCE</scope>
    <source>
        <strain evidence="1">XLM17</strain>
    </source>
</reference>
<gene>
    <name evidence="1" type="ORF">QNH39_04060</name>
</gene>
<keyword evidence="2" id="KW-1185">Reference proteome</keyword>